<accession>A0A6J7BXT4</accession>
<dbReference type="GO" id="GO:0000270">
    <property type="term" value="P:peptidoglycan metabolic process"/>
    <property type="evidence" value="ECO:0007669"/>
    <property type="project" value="TreeGrafter"/>
</dbReference>
<dbReference type="Gene3D" id="3.40.710.10">
    <property type="entry name" value="DD-peptidase/beta-lactamase superfamily"/>
    <property type="match status" value="1"/>
</dbReference>
<evidence type="ECO:0000313" key="3">
    <source>
        <dbReference type="EMBL" id="CAB4702139.1"/>
    </source>
</evidence>
<evidence type="ECO:0000313" key="4">
    <source>
        <dbReference type="EMBL" id="CAB4849218.1"/>
    </source>
</evidence>
<dbReference type="PANTHER" id="PTHR30023">
    <property type="entry name" value="D-ALANYL-D-ALANINE CARBOXYPEPTIDASE"/>
    <property type="match status" value="1"/>
</dbReference>
<reference evidence="4" key="1">
    <citation type="submission" date="2020-05" db="EMBL/GenBank/DDBJ databases">
        <authorList>
            <person name="Chiriac C."/>
            <person name="Salcher M."/>
            <person name="Ghai R."/>
            <person name="Kavagutti S V."/>
        </authorList>
    </citation>
    <scope>NUCLEOTIDE SEQUENCE</scope>
</reference>
<evidence type="ECO:0000256" key="1">
    <source>
        <dbReference type="ARBA" id="ARBA00006096"/>
    </source>
</evidence>
<dbReference type="EMBL" id="CAFBJG010000036">
    <property type="protein sequence ID" value="CAB4849218.1"/>
    <property type="molecule type" value="Genomic_DNA"/>
</dbReference>
<dbReference type="InterPro" id="IPR012338">
    <property type="entry name" value="Beta-lactam/transpept-like"/>
</dbReference>
<dbReference type="EMBL" id="CAEZXU010000071">
    <property type="protein sequence ID" value="CAB4702139.1"/>
    <property type="molecule type" value="Genomic_DNA"/>
</dbReference>
<proteinExistence type="inferred from homology"/>
<dbReference type="PANTHER" id="PTHR30023:SF0">
    <property type="entry name" value="PENICILLIN-SENSITIVE CARBOXYPEPTIDASE A"/>
    <property type="match status" value="1"/>
</dbReference>
<name>A0A6J7BXT4_9ZZZZ</name>
<sequence length="384" mass="40958">MKKIALLLSFVFLLNMQPAHAEDVLPKSFFSYLGSKYLANPGIILIDQSDNHVVYENGADVLRAPASVLKLVSTSAIALTMDSSTVFRTAIYATNKPGAFVILGDDDPWITSSTKERNANKRAYLPTLLSAALNKRNNLRVISIQYTGVSGSDIKSAKRALKKSSSIKTTVLPKGTDTSTVVTEKIAEIVSPKLSSIIRFTNLYSDNLLAQRLAMLAVVRNGFSANKTGLNNMVIDKLTGLGVNTAGLNLEDASGLSGANKISATTVSQLLLKIRTEPQLKMVYDSLPVGGVSGTLIGRYKGTAPQAVGLVKAKTGSIRHTVSLAGYATSGEKEYVFVVIADHVGRTKRIQNAARSAIDRMLGTITKPPVIPTTTTTALTTATN</sequence>
<evidence type="ECO:0000256" key="2">
    <source>
        <dbReference type="ARBA" id="ARBA00022801"/>
    </source>
</evidence>
<protein>
    <submittedName>
        <fullName evidence="4">Unannotated protein</fullName>
    </submittedName>
</protein>
<dbReference type="PRINTS" id="PR00922">
    <property type="entry name" value="DADACBPTASE3"/>
</dbReference>
<gene>
    <name evidence="3" type="ORF">UFOPK2592_00793</name>
    <name evidence="4" type="ORF">UFOPK3282_00488</name>
</gene>
<organism evidence="4">
    <name type="scientific">freshwater metagenome</name>
    <dbReference type="NCBI Taxonomy" id="449393"/>
    <lineage>
        <taxon>unclassified sequences</taxon>
        <taxon>metagenomes</taxon>
        <taxon>ecological metagenomes</taxon>
    </lineage>
</organism>
<comment type="similarity">
    <text evidence="1">Belongs to the peptidase S13 family.</text>
</comment>
<dbReference type="InterPro" id="IPR000667">
    <property type="entry name" value="Peptidase_S13"/>
</dbReference>
<dbReference type="Pfam" id="PF02113">
    <property type="entry name" value="Peptidase_S13"/>
    <property type="match status" value="1"/>
</dbReference>
<dbReference type="GO" id="GO:0006508">
    <property type="term" value="P:proteolysis"/>
    <property type="evidence" value="ECO:0007669"/>
    <property type="project" value="InterPro"/>
</dbReference>
<dbReference type="AlphaFoldDB" id="A0A6J7BXT4"/>
<dbReference type="SUPFAM" id="SSF56601">
    <property type="entry name" value="beta-lactamase/transpeptidase-like"/>
    <property type="match status" value="1"/>
</dbReference>
<keyword evidence="2" id="KW-0378">Hydrolase</keyword>
<dbReference type="GO" id="GO:0004185">
    <property type="term" value="F:serine-type carboxypeptidase activity"/>
    <property type="evidence" value="ECO:0007669"/>
    <property type="project" value="InterPro"/>
</dbReference>